<name>A0AA39TDA4_ACESA</name>
<evidence type="ECO:0000313" key="2">
    <source>
        <dbReference type="EMBL" id="KAK0603390.1"/>
    </source>
</evidence>
<evidence type="ECO:0000313" key="3">
    <source>
        <dbReference type="Proteomes" id="UP001168877"/>
    </source>
</evidence>
<dbReference type="EMBL" id="JAUESC010000002">
    <property type="protein sequence ID" value="KAK0603390.1"/>
    <property type="molecule type" value="Genomic_DNA"/>
</dbReference>
<gene>
    <name evidence="2" type="ORF">LWI29_004453</name>
</gene>
<keyword evidence="3" id="KW-1185">Reference proteome</keyword>
<feature type="compositionally biased region" description="Acidic residues" evidence="1">
    <location>
        <begin position="75"/>
        <end position="89"/>
    </location>
</feature>
<organism evidence="2 3">
    <name type="scientific">Acer saccharum</name>
    <name type="common">Sugar maple</name>
    <dbReference type="NCBI Taxonomy" id="4024"/>
    <lineage>
        <taxon>Eukaryota</taxon>
        <taxon>Viridiplantae</taxon>
        <taxon>Streptophyta</taxon>
        <taxon>Embryophyta</taxon>
        <taxon>Tracheophyta</taxon>
        <taxon>Spermatophyta</taxon>
        <taxon>Magnoliopsida</taxon>
        <taxon>eudicotyledons</taxon>
        <taxon>Gunneridae</taxon>
        <taxon>Pentapetalae</taxon>
        <taxon>rosids</taxon>
        <taxon>malvids</taxon>
        <taxon>Sapindales</taxon>
        <taxon>Sapindaceae</taxon>
        <taxon>Hippocastanoideae</taxon>
        <taxon>Acereae</taxon>
        <taxon>Acer</taxon>
    </lineage>
</organism>
<protein>
    <submittedName>
        <fullName evidence="2">Uncharacterized protein</fullName>
    </submittedName>
</protein>
<comment type="caution">
    <text evidence="2">The sequence shown here is derived from an EMBL/GenBank/DDBJ whole genome shotgun (WGS) entry which is preliminary data.</text>
</comment>
<reference evidence="2" key="1">
    <citation type="journal article" date="2022" name="Plant J.">
        <title>Strategies of tolerance reflected in two North American maple genomes.</title>
        <authorList>
            <person name="McEvoy S.L."/>
            <person name="Sezen U.U."/>
            <person name="Trouern-Trend A."/>
            <person name="McMahon S.M."/>
            <person name="Schaberg P.G."/>
            <person name="Yang J."/>
            <person name="Wegrzyn J.L."/>
            <person name="Swenson N.G."/>
        </authorList>
    </citation>
    <scope>NUCLEOTIDE SEQUENCE</scope>
    <source>
        <strain evidence="2">NS2018</strain>
    </source>
</reference>
<evidence type="ECO:0000256" key="1">
    <source>
        <dbReference type="SAM" id="MobiDB-lite"/>
    </source>
</evidence>
<sequence length="89" mass="10104">MEEGLLKLQSLATLWKGHDYDENLLLTPHSTAICFPGSEVPKGFSFRKDIGKPSGSVNSDDEDEFWDSMEKSISSDDEDEFWESMEEPN</sequence>
<feature type="region of interest" description="Disordered" evidence="1">
    <location>
        <begin position="46"/>
        <end position="89"/>
    </location>
</feature>
<dbReference type="Proteomes" id="UP001168877">
    <property type="component" value="Unassembled WGS sequence"/>
</dbReference>
<reference evidence="2" key="2">
    <citation type="submission" date="2023-06" db="EMBL/GenBank/DDBJ databases">
        <authorList>
            <person name="Swenson N.G."/>
            <person name="Wegrzyn J.L."/>
            <person name="Mcevoy S.L."/>
        </authorList>
    </citation>
    <scope>NUCLEOTIDE SEQUENCE</scope>
    <source>
        <strain evidence="2">NS2018</strain>
        <tissue evidence="2">Leaf</tissue>
    </source>
</reference>
<dbReference type="AlphaFoldDB" id="A0AA39TDA4"/>
<proteinExistence type="predicted"/>
<accession>A0AA39TDA4</accession>